<dbReference type="InParanoid" id="A0A024FW63"/>
<organism evidence="1 2">
    <name type="scientific">Albugo candida</name>
    <dbReference type="NCBI Taxonomy" id="65357"/>
    <lineage>
        <taxon>Eukaryota</taxon>
        <taxon>Sar</taxon>
        <taxon>Stramenopiles</taxon>
        <taxon>Oomycota</taxon>
        <taxon>Peronosporomycetes</taxon>
        <taxon>Albuginales</taxon>
        <taxon>Albuginaceae</taxon>
        <taxon>Albugo</taxon>
    </lineage>
</organism>
<sequence>MKAIVCKTFGLAVLGAFQEYQHFVGAYYVKLITVPSHRDVPSDVPLDVPPQEIIEKGLKVDIDPPLKFLPNGDWEKPHDRSLIYAVTLSVVKPIKPDWIKCTALQRRVLETWISRKTIHISRKAYGLNLKVYLSYNAGALSFRMSHIQGLHIRFVDPIAPSPIIKTFSVTAGILWMELFGDVIKCEFSFDPNQAFTSVPNEIYHKLVVLMHTLGYPKEGDGVYKGKCDDVNRVFDKYLNHYPGYDKIGIFIRKKKQDPYSLPYDTFIVETDGHCHINLRNGADKCILEL</sequence>
<keyword evidence="2" id="KW-1185">Reference proteome</keyword>
<evidence type="ECO:0000313" key="2">
    <source>
        <dbReference type="Proteomes" id="UP000053237"/>
    </source>
</evidence>
<comment type="caution">
    <text evidence="1">The sequence shown here is derived from an EMBL/GenBank/DDBJ whole genome shotgun (WGS) entry which is preliminary data.</text>
</comment>
<gene>
    <name evidence="1" type="ORF">BN9_126830</name>
</gene>
<protein>
    <submittedName>
        <fullName evidence="1">Uncharacterized protein</fullName>
    </submittedName>
</protein>
<dbReference type="EMBL" id="CAIX01000900">
    <property type="protein sequence ID" value="CCI11276.1"/>
    <property type="molecule type" value="Genomic_DNA"/>
</dbReference>
<reference evidence="1 2" key="1">
    <citation type="submission" date="2012-05" db="EMBL/GenBank/DDBJ databases">
        <title>Recombination and specialization in a pathogen metapopulation.</title>
        <authorList>
            <person name="Gardiner A."/>
            <person name="Kemen E."/>
            <person name="Schultz-Larsen T."/>
            <person name="MacLean D."/>
            <person name="Van Oosterhout C."/>
            <person name="Jones J.D.G."/>
        </authorList>
    </citation>
    <scope>NUCLEOTIDE SEQUENCE [LARGE SCALE GENOMIC DNA]</scope>
    <source>
        <strain evidence="1 2">Ac Nc2</strain>
    </source>
</reference>
<dbReference type="Proteomes" id="UP000053237">
    <property type="component" value="Unassembled WGS sequence"/>
</dbReference>
<name>A0A024FW63_9STRA</name>
<accession>A0A024FW63</accession>
<proteinExistence type="predicted"/>
<dbReference type="AlphaFoldDB" id="A0A024FW63"/>
<evidence type="ECO:0000313" key="1">
    <source>
        <dbReference type="EMBL" id="CCI11276.1"/>
    </source>
</evidence>